<name>A0A8C4JIG5_DRONO</name>
<dbReference type="Pfam" id="PF02422">
    <property type="entry name" value="Keratin"/>
    <property type="match status" value="1"/>
</dbReference>
<evidence type="ECO:0000313" key="5">
    <source>
        <dbReference type="Proteomes" id="UP000694423"/>
    </source>
</evidence>
<comment type="similarity">
    <text evidence="1 3">Belongs to the avian keratin family.</text>
</comment>
<dbReference type="PANTHER" id="PTHR31203">
    <property type="entry name" value="BETA-KERATIN-RELATED PROTEIN-RELATED"/>
    <property type="match status" value="1"/>
</dbReference>
<accession>A0A8C4JIG5</accession>
<keyword evidence="5" id="KW-1185">Reference proteome</keyword>
<evidence type="ECO:0000256" key="3">
    <source>
        <dbReference type="RuleBase" id="RU364002"/>
    </source>
</evidence>
<proteinExistence type="inferred from homology"/>
<keyword evidence="2 3" id="KW-0416">Keratin</keyword>
<dbReference type="GO" id="GO:0005200">
    <property type="term" value="F:structural constituent of cytoskeleton"/>
    <property type="evidence" value="ECO:0007669"/>
    <property type="project" value="InterPro"/>
</dbReference>
<dbReference type="Ensembl" id="ENSDNVT00000011327.1">
    <property type="protein sequence ID" value="ENSDNVP00000009431.1"/>
    <property type="gene ID" value="ENSDNVG00000006660.1"/>
</dbReference>
<dbReference type="PANTHER" id="PTHR31203:SF1">
    <property type="entry name" value="BETA-KERATIN-RELATED PROTEIN-RELATED"/>
    <property type="match status" value="1"/>
</dbReference>
<organism evidence="4 5">
    <name type="scientific">Dromaius novaehollandiae</name>
    <name type="common">Emu</name>
    <dbReference type="NCBI Taxonomy" id="8790"/>
    <lineage>
        <taxon>Eukaryota</taxon>
        <taxon>Metazoa</taxon>
        <taxon>Chordata</taxon>
        <taxon>Craniata</taxon>
        <taxon>Vertebrata</taxon>
        <taxon>Euteleostomi</taxon>
        <taxon>Archelosauria</taxon>
        <taxon>Archosauria</taxon>
        <taxon>Dinosauria</taxon>
        <taxon>Saurischia</taxon>
        <taxon>Theropoda</taxon>
        <taxon>Coelurosauria</taxon>
        <taxon>Aves</taxon>
        <taxon>Palaeognathae</taxon>
        <taxon>Casuariiformes</taxon>
        <taxon>Dromaiidae</taxon>
        <taxon>Dromaius</taxon>
    </lineage>
</organism>
<sequence length="104" mass="10765">MSYYNQCLPCRPCSPTPLSNSCNKPCVRQCQDSSVVIQPSPMVVNLPGPILSSFPQNTIAGSSTSAASGSILSYEGVPITSGCCDVSSIYSHYSSACVPCAPAP</sequence>
<reference evidence="4" key="2">
    <citation type="submission" date="2025-09" db="UniProtKB">
        <authorList>
            <consortium name="Ensembl"/>
        </authorList>
    </citation>
    <scope>IDENTIFICATION</scope>
</reference>
<dbReference type="AlphaFoldDB" id="A0A8C4JIG5"/>
<comment type="subunit">
    <text evidence="3">The avian keratins (F-ker, S-ker, C-ker and B-ker) are a complex mixture of very similar polypeptides.</text>
</comment>
<dbReference type="GO" id="GO:0005882">
    <property type="term" value="C:intermediate filament"/>
    <property type="evidence" value="ECO:0007669"/>
    <property type="project" value="UniProtKB-KW"/>
</dbReference>
<dbReference type="InterPro" id="IPR003461">
    <property type="entry name" value="Keratin"/>
</dbReference>
<evidence type="ECO:0000256" key="1">
    <source>
        <dbReference type="ARBA" id="ARBA00008702"/>
    </source>
</evidence>
<protein>
    <recommendedName>
        <fullName evidence="3">Keratin</fullName>
    </recommendedName>
</protein>
<dbReference type="Proteomes" id="UP000694423">
    <property type="component" value="Unplaced"/>
</dbReference>
<evidence type="ECO:0000256" key="2">
    <source>
        <dbReference type="ARBA" id="ARBA00022744"/>
    </source>
</evidence>
<evidence type="ECO:0000313" key="4">
    <source>
        <dbReference type="Ensembl" id="ENSDNVP00000009431.1"/>
    </source>
</evidence>
<reference evidence="4" key="1">
    <citation type="submission" date="2025-08" db="UniProtKB">
        <authorList>
            <consortium name="Ensembl"/>
        </authorList>
    </citation>
    <scope>IDENTIFICATION</scope>
</reference>